<dbReference type="Proteomes" id="UP000314986">
    <property type="component" value="Unassembled WGS sequence"/>
</dbReference>
<dbReference type="AlphaFoldDB" id="A0A4W3I1F2"/>
<reference evidence="7" key="3">
    <citation type="journal article" date="2014" name="Nature">
        <title>Elephant shark genome provides unique insights into gnathostome evolution.</title>
        <authorList>
            <consortium name="International Elephant Shark Genome Sequencing Consortium"/>
            <person name="Venkatesh B."/>
            <person name="Lee A.P."/>
            <person name="Ravi V."/>
            <person name="Maurya A.K."/>
            <person name="Lian M.M."/>
            <person name="Swann J.B."/>
            <person name="Ohta Y."/>
            <person name="Flajnik M.F."/>
            <person name="Sutoh Y."/>
            <person name="Kasahara M."/>
            <person name="Hoon S."/>
            <person name="Gangu V."/>
            <person name="Roy S.W."/>
            <person name="Irimia M."/>
            <person name="Korzh V."/>
            <person name="Kondrychyn I."/>
            <person name="Lim Z.W."/>
            <person name="Tay B.H."/>
            <person name="Tohari S."/>
            <person name="Kong K.W."/>
            <person name="Ho S."/>
            <person name="Lorente-Galdos B."/>
            <person name="Quilez J."/>
            <person name="Marques-Bonet T."/>
            <person name="Raney B.J."/>
            <person name="Ingham P.W."/>
            <person name="Tay A."/>
            <person name="Hillier L.W."/>
            <person name="Minx P."/>
            <person name="Boehm T."/>
            <person name="Wilson R.K."/>
            <person name="Brenner S."/>
            <person name="Warren W.C."/>
        </authorList>
    </citation>
    <scope>NUCLEOTIDE SEQUENCE [LARGE SCALE GENOMIC DNA]</scope>
</reference>
<dbReference type="InterPro" id="IPR011993">
    <property type="entry name" value="PH-like_dom_sf"/>
</dbReference>
<dbReference type="InterPro" id="IPR000591">
    <property type="entry name" value="DEP_dom"/>
</dbReference>
<dbReference type="InterPro" id="IPR036388">
    <property type="entry name" value="WH-like_DNA-bd_sf"/>
</dbReference>
<dbReference type="SUPFAM" id="SSF50729">
    <property type="entry name" value="PH domain-like"/>
    <property type="match status" value="2"/>
</dbReference>
<dbReference type="FunFam" id="2.30.29.30:FF:000243">
    <property type="entry name" value="Pleckstrin 2"/>
    <property type="match status" value="1"/>
</dbReference>
<dbReference type="PROSITE" id="PS50003">
    <property type="entry name" value="PH_DOMAIN"/>
    <property type="match status" value="2"/>
</dbReference>
<evidence type="ECO:0000256" key="1">
    <source>
        <dbReference type="ARBA" id="ARBA00022553"/>
    </source>
</evidence>
<feature type="domain" description="DEP" evidence="5">
    <location>
        <begin position="143"/>
        <end position="229"/>
    </location>
</feature>
<keyword evidence="7" id="KW-1185">Reference proteome</keyword>
<dbReference type="InterPro" id="IPR001849">
    <property type="entry name" value="PH_domain"/>
</dbReference>
<reference evidence="6" key="5">
    <citation type="submission" date="2025-09" db="UniProtKB">
        <authorList>
            <consortium name="Ensembl"/>
        </authorList>
    </citation>
    <scope>IDENTIFICATION</scope>
</reference>
<gene>
    <name evidence="6" type="primary">plek2</name>
</gene>
<evidence type="ECO:0000313" key="6">
    <source>
        <dbReference type="Ensembl" id="ENSCMIP00000021285.1"/>
    </source>
</evidence>
<feature type="domain" description="PH" evidence="4">
    <location>
        <begin position="11"/>
        <end position="111"/>
    </location>
</feature>
<dbReference type="PROSITE" id="PS50186">
    <property type="entry name" value="DEP"/>
    <property type="match status" value="1"/>
</dbReference>
<dbReference type="STRING" id="7868.ENSCMIP00000021285"/>
<dbReference type="SMART" id="SM00049">
    <property type="entry name" value="DEP"/>
    <property type="match status" value="1"/>
</dbReference>
<dbReference type="SUPFAM" id="SSF46785">
    <property type="entry name" value="Winged helix' DNA-binding domain"/>
    <property type="match status" value="1"/>
</dbReference>
<dbReference type="Pfam" id="PF00610">
    <property type="entry name" value="DEP"/>
    <property type="match status" value="1"/>
</dbReference>
<name>A0A4W3I1F2_CALMI</name>
<dbReference type="InParanoid" id="A0A4W3I1F2"/>
<evidence type="ECO:0000259" key="4">
    <source>
        <dbReference type="PROSITE" id="PS50003"/>
    </source>
</evidence>
<evidence type="ECO:0000256" key="3">
    <source>
        <dbReference type="ARBA" id="ARBA00022990"/>
    </source>
</evidence>
<protein>
    <submittedName>
        <fullName evidence="6">Pleckstrin 2</fullName>
    </submittedName>
</protein>
<keyword evidence="2" id="KW-0677">Repeat</keyword>
<proteinExistence type="predicted"/>
<organism evidence="6 7">
    <name type="scientific">Callorhinchus milii</name>
    <name type="common">Ghost shark</name>
    <dbReference type="NCBI Taxonomy" id="7868"/>
    <lineage>
        <taxon>Eukaryota</taxon>
        <taxon>Metazoa</taxon>
        <taxon>Chordata</taxon>
        <taxon>Craniata</taxon>
        <taxon>Vertebrata</taxon>
        <taxon>Chondrichthyes</taxon>
        <taxon>Holocephali</taxon>
        <taxon>Chimaeriformes</taxon>
        <taxon>Callorhinchidae</taxon>
        <taxon>Callorhinchus</taxon>
    </lineage>
</organism>
<dbReference type="OrthoDB" id="185175at2759"/>
<dbReference type="Gene3D" id="2.30.29.30">
    <property type="entry name" value="Pleckstrin-homology domain (PH domain)/Phosphotyrosine-binding domain (PTB)"/>
    <property type="match status" value="2"/>
</dbReference>
<dbReference type="KEGG" id="cmk:103175212"/>
<dbReference type="GeneTree" id="ENSGT00940000157229"/>
<dbReference type="GO" id="GO:0005886">
    <property type="term" value="C:plasma membrane"/>
    <property type="evidence" value="ECO:0007669"/>
    <property type="project" value="TreeGrafter"/>
</dbReference>
<dbReference type="Gene3D" id="1.10.10.10">
    <property type="entry name" value="Winged helix-like DNA-binding domain superfamily/Winged helix DNA-binding domain"/>
    <property type="match status" value="1"/>
</dbReference>
<dbReference type="InterPro" id="IPR037370">
    <property type="entry name" value="Pleckstrin"/>
</dbReference>
<evidence type="ECO:0000259" key="5">
    <source>
        <dbReference type="PROSITE" id="PS50186"/>
    </source>
</evidence>
<dbReference type="RefSeq" id="XP_007886272.1">
    <property type="nucleotide sequence ID" value="XM_007888081.2"/>
</dbReference>
<dbReference type="PANTHER" id="PTHR12092">
    <property type="entry name" value="PLECKSTRIN"/>
    <property type="match status" value="1"/>
</dbReference>
<reference evidence="6" key="4">
    <citation type="submission" date="2025-08" db="UniProtKB">
        <authorList>
            <consortium name="Ensembl"/>
        </authorList>
    </citation>
    <scope>IDENTIFICATION</scope>
</reference>
<keyword evidence="1" id="KW-0597">Phosphoprotein</keyword>
<dbReference type="InterPro" id="IPR036390">
    <property type="entry name" value="WH_DNA-bd_sf"/>
</dbReference>
<dbReference type="Pfam" id="PF00169">
    <property type="entry name" value="PH"/>
    <property type="match status" value="2"/>
</dbReference>
<dbReference type="GO" id="GO:0030036">
    <property type="term" value="P:actin cytoskeleton organization"/>
    <property type="evidence" value="ECO:0007669"/>
    <property type="project" value="TreeGrafter"/>
</dbReference>
<dbReference type="CTD" id="26499"/>
<keyword evidence="3" id="KW-0007">Acetylation</keyword>
<dbReference type="PANTHER" id="PTHR12092:SF2">
    <property type="entry name" value="PLECKSTRIN-2"/>
    <property type="match status" value="1"/>
</dbReference>
<reference evidence="7" key="1">
    <citation type="journal article" date="2006" name="Science">
        <title>Ancient noncoding elements conserved in the human genome.</title>
        <authorList>
            <person name="Venkatesh B."/>
            <person name="Kirkness E.F."/>
            <person name="Loh Y.H."/>
            <person name="Halpern A.L."/>
            <person name="Lee A.P."/>
            <person name="Johnson J."/>
            <person name="Dandona N."/>
            <person name="Viswanathan L.D."/>
            <person name="Tay A."/>
            <person name="Venter J.C."/>
            <person name="Strausberg R.L."/>
            <person name="Brenner S."/>
        </authorList>
    </citation>
    <scope>NUCLEOTIDE SEQUENCE [LARGE SCALE GENOMIC DNA]</scope>
</reference>
<dbReference type="Ensembl" id="ENSCMIT00000021670.1">
    <property type="protein sequence ID" value="ENSCMIP00000021285.1"/>
    <property type="gene ID" value="ENSCMIG00000009726.1"/>
</dbReference>
<evidence type="ECO:0000313" key="7">
    <source>
        <dbReference type="Proteomes" id="UP000314986"/>
    </source>
</evidence>
<evidence type="ECO:0000256" key="2">
    <source>
        <dbReference type="ARBA" id="ARBA00022737"/>
    </source>
</evidence>
<dbReference type="GeneID" id="103175212"/>
<dbReference type="GO" id="GO:0035556">
    <property type="term" value="P:intracellular signal transduction"/>
    <property type="evidence" value="ECO:0007669"/>
    <property type="project" value="InterPro"/>
</dbReference>
<reference evidence="7" key="2">
    <citation type="journal article" date="2007" name="PLoS Biol.">
        <title>Survey sequencing and comparative analysis of the elephant shark (Callorhinchus milii) genome.</title>
        <authorList>
            <person name="Venkatesh B."/>
            <person name="Kirkness E.F."/>
            <person name="Loh Y.H."/>
            <person name="Halpern A.L."/>
            <person name="Lee A.P."/>
            <person name="Johnson J."/>
            <person name="Dandona N."/>
            <person name="Viswanathan L.D."/>
            <person name="Tay A."/>
            <person name="Venter J.C."/>
            <person name="Strausberg R.L."/>
            <person name="Brenner S."/>
        </authorList>
    </citation>
    <scope>NUCLEOTIDE SEQUENCE [LARGE SCALE GENOMIC DNA]</scope>
</reference>
<dbReference type="OMA" id="VVRNWKV"/>
<dbReference type="SMART" id="SM00233">
    <property type="entry name" value="PH"/>
    <property type="match status" value="2"/>
</dbReference>
<accession>A0A4W3I1F2</accession>
<feature type="domain" description="PH" evidence="4">
    <location>
        <begin position="251"/>
        <end position="358"/>
    </location>
</feature>
<sequence>MFHNNMQGMTTTIREGFLIKRGHIVQNWKARWFVLFKDQLLYYKIEEGKKESQPRGQIPLQSCTLICPCVDYENRPLMIKLKTQQSIEYFLQACSREERDSWAADINKVIKAVNPKQTQQLGTSFNSTSDISLNHLIDAMHDSHGGIKEMANTECGNTYKMTFTGSSVVDWVMSWNFAHSRLDAVTLASILVEENLITPVGPKSTKSVRSMPLGEQLMDDSTVLYCFIENKNKIDNSNDIIDINPLEMSGKIVKQGYLMKQGHTRKNWKVRKFVLRAEPAYLHYYDPCKEKEDHAAGGFALRGCLVSAVEDNGIAPGIKGKVQGNLFKIITIHDVHYYIQTGSPAERSAWIKAIKQLT</sequence>